<dbReference type="AlphaFoldDB" id="A0A1M7IEE4"/>
<accession>A0A1M7IEE4</accession>
<evidence type="ECO:0000313" key="1">
    <source>
        <dbReference type="EMBL" id="SHM38968.1"/>
    </source>
</evidence>
<dbReference type="EMBL" id="FRCP01000009">
    <property type="protein sequence ID" value="SHM38968.1"/>
    <property type="molecule type" value="Genomic_DNA"/>
</dbReference>
<dbReference type="Pfam" id="PF11316">
    <property type="entry name" value="Rhamno_transf"/>
    <property type="match status" value="1"/>
</dbReference>
<sequence length="231" mass="27607">MNKKIILTIFFNTFKWSPDRLTEPWIQNRLNLFFKYTLPSLKAQTFQDFITYVYCDVESMDIIEKQLAMREPLPDNIHFLDTNTIKERIKSDIQGYDLLYLVRIDSDNMYQKDYLETIYEYTPKPETEALITQYGYMFDDITKKLVPYYMESPSFYTFIYNVDDFSKNIRYKVPGGHAYVISTLKCELIPGQNYLISVHDDNVKFKSWRLNNLKEVTNPTEVFHEFGVEEL</sequence>
<dbReference type="CDD" id="cd00761">
    <property type="entry name" value="Glyco_tranf_GTA_type"/>
    <property type="match status" value="1"/>
</dbReference>
<proteinExistence type="predicted"/>
<organism evidence="1 2">
    <name type="scientific">Anaerosporobacter mobilis DSM 15930</name>
    <dbReference type="NCBI Taxonomy" id="1120996"/>
    <lineage>
        <taxon>Bacteria</taxon>
        <taxon>Bacillati</taxon>
        <taxon>Bacillota</taxon>
        <taxon>Clostridia</taxon>
        <taxon>Lachnospirales</taxon>
        <taxon>Lachnospiraceae</taxon>
        <taxon>Anaerosporobacter</taxon>
    </lineage>
</organism>
<dbReference type="Proteomes" id="UP000184038">
    <property type="component" value="Unassembled WGS sequence"/>
</dbReference>
<dbReference type="InterPro" id="IPR021466">
    <property type="entry name" value="Put_rhamnosyl_transferase"/>
</dbReference>
<keyword evidence="2" id="KW-1185">Reference proteome</keyword>
<name>A0A1M7IEE4_9FIRM</name>
<dbReference type="RefSeq" id="WP_073286318.1">
    <property type="nucleotide sequence ID" value="NZ_FRCP01000009.1"/>
</dbReference>
<evidence type="ECO:0000313" key="2">
    <source>
        <dbReference type="Proteomes" id="UP000184038"/>
    </source>
</evidence>
<dbReference type="OrthoDB" id="9771846at2"/>
<protein>
    <submittedName>
        <fullName evidence="1">Putative rhamnosyl transferase</fullName>
    </submittedName>
</protein>
<gene>
    <name evidence="1" type="ORF">SAMN02746066_01810</name>
</gene>
<keyword evidence="1" id="KW-0808">Transferase</keyword>
<reference evidence="1 2" key="1">
    <citation type="submission" date="2016-11" db="EMBL/GenBank/DDBJ databases">
        <authorList>
            <person name="Jaros S."/>
            <person name="Januszkiewicz K."/>
            <person name="Wedrychowicz H."/>
        </authorList>
    </citation>
    <scope>NUCLEOTIDE SEQUENCE [LARGE SCALE GENOMIC DNA]</scope>
    <source>
        <strain evidence="1 2">DSM 15930</strain>
    </source>
</reference>
<dbReference type="GO" id="GO:0016740">
    <property type="term" value="F:transferase activity"/>
    <property type="evidence" value="ECO:0007669"/>
    <property type="project" value="UniProtKB-KW"/>
</dbReference>